<dbReference type="GO" id="GO:0005829">
    <property type="term" value="C:cytosol"/>
    <property type="evidence" value="ECO:0007669"/>
    <property type="project" value="TreeGrafter"/>
</dbReference>
<dbReference type="CDD" id="cd08646">
    <property type="entry name" value="FMT_core_Met-tRNA-FMT_N"/>
    <property type="match status" value="1"/>
</dbReference>
<evidence type="ECO:0000259" key="6">
    <source>
        <dbReference type="Pfam" id="PF00551"/>
    </source>
</evidence>
<comment type="similarity">
    <text evidence="1 5">Belongs to the Fmt family.</text>
</comment>
<dbReference type="SUPFAM" id="SSF50486">
    <property type="entry name" value="FMT C-terminal domain-like"/>
    <property type="match status" value="1"/>
</dbReference>
<dbReference type="STRING" id="1912795.BK816_04390"/>
<accession>A0A1D9MME8</accession>
<evidence type="ECO:0000313" key="9">
    <source>
        <dbReference type="Proteomes" id="UP000176288"/>
    </source>
</evidence>
<feature type="binding site" evidence="5">
    <location>
        <begin position="109"/>
        <end position="112"/>
    </location>
    <ligand>
        <name>(6S)-5,6,7,8-tetrahydrofolate</name>
        <dbReference type="ChEBI" id="CHEBI:57453"/>
    </ligand>
</feature>
<feature type="domain" description="Formyl transferase C-terminal" evidence="7">
    <location>
        <begin position="204"/>
        <end position="310"/>
    </location>
</feature>
<feature type="domain" description="Formyl transferase N-terminal" evidence="6">
    <location>
        <begin position="3"/>
        <end position="180"/>
    </location>
</feature>
<dbReference type="InterPro" id="IPR041711">
    <property type="entry name" value="Met-tRNA-FMT_N"/>
</dbReference>
<dbReference type="EC" id="2.1.2.9" evidence="2 5"/>
<evidence type="ECO:0000256" key="1">
    <source>
        <dbReference type="ARBA" id="ARBA00010699"/>
    </source>
</evidence>
<evidence type="ECO:0000259" key="7">
    <source>
        <dbReference type="Pfam" id="PF02911"/>
    </source>
</evidence>
<reference evidence="8 9" key="1">
    <citation type="submission" date="2016-10" db="EMBL/GenBank/DDBJ databases">
        <title>Actinomyces aegypiusis sp. nov., isolated from the Aegypius monachus in Qinghai Tibet Plateau China.</title>
        <authorList>
            <person name="Wang Y."/>
        </authorList>
    </citation>
    <scope>NUCLEOTIDE SEQUENCE [LARGE SCALE GENOMIC DNA]</scope>
    <source>
        <strain evidence="8 9">VUL4_3</strain>
    </source>
</reference>
<comment type="catalytic activity">
    <reaction evidence="5">
        <text>L-methionyl-tRNA(fMet) + (6R)-10-formyltetrahydrofolate = N-formyl-L-methionyl-tRNA(fMet) + (6S)-5,6,7,8-tetrahydrofolate + H(+)</text>
        <dbReference type="Rhea" id="RHEA:24380"/>
        <dbReference type="Rhea" id="RHEA-COMP:9952"/>
        <dbReference type="Rhea" id="RHEA-COMP:9953"/>
        <dbReference type="ChEBI" id="CHEBI:15378"/>
        <dbReference type="ChEBI" id="CHEBI:57453"/>
        <dbReference type="ChEBI" id="CHEBI:78530"/>
        <dbReference type="ChEBI" id="CHEBI:78844"/>
        <dbReference type="ChEBI" id="CHEBI:195366"/>
        <dbReference type="EC" id="2.1.2.9"/>
    </reaction>
</comment>
<dbReference type="InterPro" id="IPR036477">
    <property type="entry name" value="Formyl_transf_N_sf"/>
</dbReference>
<dbReference type="InterPro" id="IPR005794">
    <property type="entry name" value="Fmt"/>
</dbReference>
<evidence type="ECO:0000256" key="5">
    <source>
        <dbReference type="HAMAP-Rule" id="MF_00182"/>
    </source>
</evidence>
<proteinExistence type="inferred from homology"/>
<dbReference type="Proteomes" id="UP000176288">
    <property type="component" value="Chromosome"/>
</dbReference>
<evidence type="ECO:0000256" key="2">
    <source>
        <dbReference type="ARBA" id="ARBA00012261"/>
    </source>
</evidence>
<dbReference type="CDD" id="cd08704">
    <property type="entry name" value="Met_tRNA_FMT_C"/>
    <property type="match status" value="1"/>
</dbReference>
<organism evidence="8 9">
    <name type="scientific">Boudabousia tangfeifanii</name>
    <dbReference type="NCBI Taxonomy" id="1912795"/>
    <lineage>
        <taxon>Bacteria</taxon>
        <taxon>Bacillati</taxon>
        <taxon>Actinomycetota</taxon>
        <taxon>Actinomycetes</taxon>
        <taxon>Actinomycetales</taxon>
        <taxon>Actinomycetaceae</taxon>
        <taxon>Boudabousia</taxon>
    </lineage>
</organism>
<dbReference type="PANTHER" id="PTHR11138">
    <property type="entry name" value="METHIONYL-TRNA FORMYLTRANSFERASE"/>
    <property type="match status" value="1"/>
</dbReference>
<evidence type="ECO:0000313" key="8">
    <source>
        <dbReference type="EMBL" id="AOZ73464.1"/>
    </source>
</evidence>
<sequence>MRCLFAGTPSAAVPVLESLLASDHEVVGVITRPDAPVGRGRKLAPSPVAVVAEAAGIPIIKTKTLKSEDVIEQIKSLQPDVCPIVAYGGLVPEPLLDLGRFGWLNLHFSLLPAYRGAAPVQRAIAAGETETGISIFRLEAGMDTGPVVWQESVPLTEADTATKLLADLAELGAGRMIEVLDKLAANPDLPFTPQPTEGVSLADKITVEDAFIDFADSARMVVRRANSVTEDPGAWTWWRDQRIKLAELVACTREEANAFGPDLPQQVLPGTIFGRKRTLLVACGSDFVQVGKVSVPGKGWRSGADWARGARLETDERMGQEL</sequence>
<dbReference type="InterPro" id="IPR044135">
    <property type="entry name" value="Met-tRNA-FMT_C"/>
</dbReference>
<protein>
    <recommendedName>
        <fullName evidence="2 5">Methionyl-tRNA formyltransferase</fullName>
        <ecNumber evidence="2 5">2.1.2.9</ecNumber>
    </recommendedName>
</protein>
<name>A0A1D9MME8_9ACTO</name>
<keyword evidence="4 5" id="KW-0648">Protein biosynthesis</keyword>
<dbReference type="EMBL" id="CP017812">
    <property type="protein sequence ID" value="AOZ73464.1"/>
    <property type="molecule type" value="Genomic_DNA"/>
</dbReference>
<evidence type="ECO:0000256" key="4">
    <source>
        <dbReference type="ARBA" id="ARBA00022917"/>
    </source>
</evidence>
<keyword evidence="3 5" id="KW-0808">Transferase</keyword>
<comment type="function">
    <text evidence="5">Attaches a formyl group to the free amino group of methionyl-tRNA(fMet). The formyl group appears to play a dual role in the initiator identity of N-formylmethionyl-tRNA by promoting its recognition by IF2 and preventing the misappropriation of this tRNA by the elongation apparatus.</text>
</comment>
<gene>
    <name evidence="5" type="primary">fmt</name>
    <name evidence="8" type="ORF">BK816_04390</name>
</gene>
<dbReference type="InterPro" id="IPR005793">
    <property type="entry name" value="Formyl_trans_C"/>
</dbReference>
<dbReference type="SUPFAM" id="SSF53328">
    <property type="entry name" value="Formyltransferase"/>
    <property type="match status" value="1"/>
</dbReference>
<dbReference type="GO" id="GO:0004479">
    <property type="term" value="F:methionyl-tRNA formyltransferase activity"/>
    <property type="evidence" value="ECO:0007669"/>
    <property type="project" value="UniProtKB-UniRule"/>
</dbReference>
<dbReference type="InterPro" id="IPR011034">
    <property type="entry name" value="Formyl_transferase-like_C_sf"/>
</dbReference>
<dbReference type="NCBIfam" id="TIGR00460">
    <property type="entry name" value="fmt"/>
    <property type="match status" value="1"/>
</dbReference>
<dbReference type="PANTHER" id="PTHR11138:SF5">
    <property type="entry name" value="METHIONYL-TRNA FORMYLTRANSFERASE, MITOCHONDRIAL"/>
    <property type="match status" value="1"/>
</dbReference>
<evidence type="ECO:0000256" key="3">
    <source>
        <dbReference type="ARBA" id="ARBA00022679"/>
    </source>
</evidence>
<keyword evidence="9" id="KW-1185">Reference proteome</keyword>
<dbReference type="AlphaFoldDB" id="A0A1D9MME8"/>
<dbReference type="Pfam" id="PF02911">
    <property type="entry name" value="Formyl_trans_C"/>
    <property type="match status" value="1"/>
</dbReference>
<dbReference type="OrthoDB" id="9802815at2"/>
<dbReference type="HAMAP" id="MF_00182">
    <property type="entry name" value="Formyl_trans"/>
    <property type="match status" value="1"/>
</dbReference>
<dbReference type="Pfam" id="PF00551">
    <property type="entry name" value="Formyl_trans_N"/>
    <property type="match status" value="1"/>
</dbReference>
<dbReference type="Gene3D" id="3.40.50.12230">
    <property type="match status" value="1"/>
</dbReference>
<dbReference type="InterPro" id="IPR002376">
    <property type="entry name" value="Formyl_transf_N"/>
</dbReference>
<dbReference type="KEGG" id="avu:BK816_04390"/>